<dbReference type="PANTHER" id="PTHR11972">
    <property type="entry name" value="NADPH OXIDASE"/>
    <property type="match status" value="1"/>
</dbReference>
<comment type="subcellular location">
    <subcellularLocation>
        <location evidence="1">Membrane</location>
        <topology evidence="1">Multi-pass membrane protein</topology>
    </subcellularLocation>
</comment>
<evidence type="ECO:0000256" key="5">
    <source>
        <dbReference type="ARBA" id="ARBA00023065"/>
    </source>
</evidence>
<evidence type="ECO:0000256" key="3">
    <source>
        <dbReference type="ARBA" id="ARBA00022989"/>
    </source>
</evidence>
<evidence type="ECO:0000256" key="6">
    <source>
        <dbReference type="ARBA" id="ARBA00023136"/>
    </source>
</evidence>
<feature type="non-terminal residue" evidence="10">
    <location>
        <position position="1"/>
    </location>
</feature>
<evidence type="ECO:0008006" key="12">
    <source>
        <dbReference type="Google" id="ProtNLM"/>
    </source>
</evidence>
<dbReference type="Pfam" id="PF08022">
    <property type="entry name" value="FAD_binding_8"/>
    <property type="match status" value="1"/>
</dbReference>
<evidence type="ECO:0000256" key="7">
    <source>
        <dbReference type="SAM" id="Phobius"/>
    </source>
</evidence>
<dbReference type="GO" id="GO:0005886">
    <property type="term" value="C:plasma membrane"/>
    <property type="evidence" value="ECO:0007669"/>
    <property type="project" value="TreeGrafter"/>
</dbReference>
<proteinExistence type="predicted"/>
<dbReference type="InterPro" id="IPR050369">
    <property type="entry name" value="RBOH/FRE"/>
</dbReference>
<feature type="transmembrane region" description="Helical" evidence="7">
    <location>
        <begin position="5"/>
        <end position="21"/>
    </location>
</feature>
<evidence type="ECO:0000256" key="4">
    <source>
        <dbReference type="ARBA" id="ARBA00023002"/>
    </source>
</evidence>
<keyword evidence="3 7" id="KW-1133">Transmembrane helix</keyword>
<dbReference type="EMBL" id="MCGO01000007">
    <property type="protein sequence ID" value="ORY50303.1"/>
    <property type="molecule type" value="Genomic_DNA"/>
</dbReference>
<dbReference type="InterPro" id="IPR013112">
    <property type="entry name" value="FAD-bd_8"/>
</dbReference>
<dbReference type="InterPro" id="IPR013130">
    <property type="entry name" value="Fe3_Rdtase_TM_dom"/>
</dbReference>
<dbReference type="OrthoDB" id="167398at2759"/>
<dbReference type="Gene3D" id="3.40.50.80">
    <property type="entry name" value="Nucleotide-binding domain of ferredoxin-NADP reductase (FNR) module"/>
    <property type="match status" value="1"/>
</dbReference>
<sequence length="623" mass="69143">RFGAVSLAIFPASFVFVWFLIDNTRWCLSDMCVDWKMHNMGPTLKNSLIFFYAFLAASLMVSEASRRIPRLKRVLMQPITKFSPVTVAEVVWFVLALVVAAGCAAMGFMLMWNNMVSKLKPGAKINYSFSTANYLFNASGDALANSFLATFFNLPYTAMARVHIWIGRALCWLVVVHFVDGCTKYALNNKDVLNLIRVPVTAKWGGHDYAAISLLIVTLTSLDFVRRKFFNVFYYTHFLVFVFILFAYLHASNTIYYILPGLLMYTIDGFMRLHSRFSPRDKVSNVIFEECGYITLTVATKKAASTRPGQFMRVCFPEVSAHEFHPWSVVSSSADSVTFLFATASDNVKEWTGKLQTLLTERMAAGTVGNLEVCLQGPFGSEIGFLSAVGEAGKKKPDMYVFYVGGTGVSASIQGIEKVLACERAKVMLVWSARVIGMEHLSHVKKIIAKGKETSANLVVELYETHGDSAAISSEPFETITATKLDNEKSLENFLQKRVSGFNLDSSHVNNDIGKAEIQGTHGDTAAISVEPFQISMSTKLASEKGLVEAALVGYQVRHQRTNLLELLRQHVSEFALDITTIDIGVFVCGSWGLTKHALESVTAFKKENKSVQIDLAVEPFVL</sequence>
<name>A0A1Y2CTF4_9FUNG</name>
<evidence type="ECO:0000313" key="11">
    <source>
        <dbReference type="Proteomes" id="UP000193642"/>
    </source>
</evidence>
<dbReference type="SUPFAM" id="SSF63380">
    <property type="entry name" value="Riboflavin synthase domain-like"/>
    <property type="match status" value="1"/>
</dbReference>
<evidence type="ECO:0000256" key="1">
    <source>
        <dbReference type="ARBA" id="ARBA00004141"/>
    </source>
</evidence>
<feature type="domain" description="Ferric oxidoreductase" evidence="8">
    <location>
        <begin position="144"/>
        <end position="247"/>
    </location>
</feature>
<feature type="transmembrane region" description="Helical" evidence="7">
    <location>
        <begin position="232"/>
        <end position="249"/>
    </location>
</feature>
<evidence type="ECO:0000256" key="2">
    <source>
        <dbReference type="ARBA" id="ARBA00022692"/>
    </source>
</evidence>
<keyword evidence="11" id="KW-1185">Reference proteome</keyword>
<organism evidence="10 11">
    <name type="scientific">Rhizoclosmatium globosum</name>
    <dbReference type="NCBI Taxonomy" id="329046"/>
    <lineage>
        <taxon>Eukaryota</taxon>
        <taxon>Fungi</taxon>
        <taxon>Fungi incertae sedis</taxon>
        <taxon>Chytridiomycota</taxon>
        <taxon>Chytridiomycota incertae sedis</taxon>
        <taxon>Chytridiomycetes</taxon>
        <taxon>Chytridiales</taxon>
        <taxon>Chytriomycetaceae</taxon>
        <taxon>Rhizoclosmatium</taxon>
    </lineage>
</organism>
<accession>A0A1Y2CTF4</accession>
<keyword evidence="6 7" id="KW-0472">Membrane</keyword>
<dbReference type="InterPro" id="IPR017938">
    <property type="entry name" value="Riboflavin_synthase-like_b-brl"/>
</dbReference>
<dbReference type="GO" id="GO:0006811">
    <property type="term" value="P:monoatomic ion transport"/>
    <property type="evidence" value="ECO:0007669"/>
    <property type="project" value="UniProtKB-KW"/>
</dbReference>
<keyword evidence="4" id="KW-0560">Oxidoreductase</keyword>
<gene>
    <name evidence="10" type="ORF">BCR33DRAFT_713128</name>
</gene>
<feature type="transmembrane region" description="Helical" evidence="7">
    <location>
        <begin position="166"/>
        <end position="187"/>
    </location>
</feature>
<protein>
    <recommendedName>
        <fullName evidence="12">FAD-binding FR-type domain-containing protein</fullName>
    </recommendedName>
</protein>
<evidence type="ECO:0000259" key="8">
    <source>
        <dbReference type="Pfam" id="PF01794"/>
    </source>
</evidence>
<keyword evidence="2 7" id="KW-0812">Transmembrane</keyword>
<feature type="transmembrane region" description="Helical" evidence="7">
    <location>
        <begin position="86"/>
        <end position="112"/>
    </location>
</feature>
<feature type="transmembrane region" description="Helical" evidence="7">
    <location>
        <begin position="47"/>
        <end position="65"/>
    </location>
</feature>
<dbReference type="InterPro" id="IPR039261">
    <property type="entry name" value="FNR_nucleotide-bd"/>
</dbReference>
<comment type="caution">
    <text evidence="10">The sequence shown here is derived from an EMBL/GenBank/DDBJ whole genome shotgun (WGS) entry which is preliminary data.</text>
</comment>
<dbReference type="GO" id="GO:0016491">
    <property type="term" value="F:oxidoreductase activity"/>
    <property type="evidence" value="ECO:0007669"/>
    <property type="project" value="UniProtKB-KW"/>
</dbReference>
<dbReference type="Pfam" id="PF01794">
    <property type="entry name" value="Ferric_reduct"/>
    <property type="match status" value="1"/>
</dbReference>
<dbReference type="Proteomes" id="UP000193642">
    <property type="component" value="Unassembled WGS sequence"/>
</dbReference>
<evidence type="ECO:0000313" key="10">
    <source>
        <dbReference type="EMBL" id="ORY50303.1"/>
    </source>
</evidence>
<feature type="domain" description="FAD-binding 8" evidence="9">
    <location>
        <begin position="290"/>
        <end position="381"/>
    </location>
</feature>
<reference evidence="10 11" key="1">
    <citation type="submission" date="2016-07" db="EMBL/GenBank/DDBJ databases">
        <title>Pervasive Adenine N6-methylation of Active Genes in Fungi.</title>
        <authorList>
            <consortium name="DOE Joint Genome Institute"/>
            <person name="Mondo S.J."/>
            <person name="Dannebaum R.O."/>
            <person name="Kuo R.C."/>
            <person name="Labutti K."/>
            <person name="Haridas S."/>
            <person name="Kuo A."/>
            <person name="Salamov A."/>
            <person name="Ahrendt S.R."/>
            <person name="Lipzen A."/>
            <person name="Sullivan W."/>
            <person name="Andreopoulos W.B."/>
            <person name="Clum A."/>
            <person name="Lindquist E."/>
            <person name="Daum C."/>
            <person name="Ramamoorthy G.K."/>
            <person name="Gryganskyi A."/>
            <person name="Culley D."/>
            <person name="Magnuson J.K."/>
            <person name="James T.Y."/>
            <person name="O'Malley M.A."/>
            <person name="Stajich J.E."/>
            <person name="Spatafora J.W."/>
            <person name="Visel A."/>
            <person name="Grigoriev I.V."/>
        </authorList>
    </citation>
    <scope>NUCLEOTIDE SEQUENCE [LARGE SCALE GENOMIC DNA]</scope>
    <source>
        <strain evidence="10 11">JEL800</strain>
    </source>
</reference>
<keyword evidence="5" id="KW-0406">Ion transport</keyword>
<dbReference type="PANTHER" id="PTHR11972:SF69">
    <property type="entry name" value="FERRIC REDUCTION OXIDASE 6-RELATED"/>
    <property type="match status" value="1"/>
</dbReference>
<evidence type="ECO:0000259" key="9">
    <source>
        <dbReference type="Pfam" id="PF08022"/>
    </source>
</evidence>
<keyword evidence="5" id="KW-0813">Transport</keyword>
<dbReference type="AlphaFoldDB" id="A0A1Y2CTF4"/>
<dbReference type="STRING" id="329046.A0A1Y2CTF4"/>